<gene>
    <name evidence="1" type="ORF">GDO78_013934</name>
</gene>
<evidence type="ECO:0000313" key="1">
    <source>
        <dbReference type="EMBL" id="KAG9467979.1"/>
    </source>
</evidence>
<dbReference type="AlphaFoldDB" id="A0A8J6EF52"/>
<evidence type="ECO:0000313" key="2">
    <source>
        <dbReference type="Proteomes" id="UP000770717"/>
    </source>
</evidence>
<organism evidence="1 2">
    <name type="scientific">Eleutherodactylus coqui</name>
    <name type="common">Puerto Rican coqui</name>
    <dbReference type="NCBI Taxonomy" id="57060"/>
    <lineage>
        <taxon>Eukaryota</taxon>
        <taxon>Metazoa</taxon>
        <taxon>Chordata</taxon>
        <taxon>Craniata</taxon>
        <taxon>Vertebrata</taxon>
        <taxon>Euteleostomi</taxon>
        <taxon>Amphibia</taxon>
        <taxon>Batrachia</taxon>
        <taxon>Anura</taxon>
        <taxon>Neobatrachia</taxon>
        <taxon>Hyloidea</taxon>
        <taxon>Eleutherodactylidae</taxon>
        <taxon>Eleutherodactylinae</taxon>
        <taxon>Eleutherodactylus</taxon>
        <taxon>Eleutherodactylus</taxon>
    </lineage>
</organism>
<name>A0A8J6EF52_ELECQ</name>
<reference evidence="1" key="1">
    <citation type="thesis" date="2020" institute="ProQuest LLC" country="789 East Eisenhower Parkway, Ann Arbor, MI, USA">
        <title>Comparative Genomics and Chromosome Evolution.</title>
        <authorList>
            <person name="Mudd A.B."/>
        </authorList>
    </citation>
    <scope>NUCLEOTIDE SEQUENCE</scope>
    <source>
        <strain evidence="1">HN-11 Male</strain>
        <tissue evidence="1">Kidney and liver</tissue>
    </source>
</reference>
<accession>A0A8J6EF52</accession>
<proteinExistence type="predicted"/>
<dbReference type="Proteomes" id="UP000770717">
    <property type="component" value="Unassembled WGS sequence"/>
</dbReference>
<dbReference type="EMBL" id="WNTK01001094">
    <property type="protein sequence ID" value="KAG9467979.1"/>
    <property type="molecule type" value="Genomic_DNA"/>
</dbReference>
<protein>
    <submittedName>
        <fullName evidence="1">Uncharacterized protein</fullName>
    </submittedName>
</protein>
<keyword evidence="2" id="KW-1185">Reference proteome</keyword>
<comment type="caution">
    <text evidence="1">The sequence shown here is derived from an EMBL/GenBank/DDBJ whole genome shotgun (WGS) entry which is preliminary data.</text>
</comment>
<sequence length="83" mass="8832">MLSGVPVIKESSSLSFHKLSLSQVFTLSWFRSCDAPLNDAMDDTGTGVSPVYIICGLLDISKIGLSLSDGGKDICRYFPVSGS</sequence>